<evidence type="ECO:0000256" key="10">
    <source>
        <dbReference type="PIRNR" id="PIRNR006268"/>
    </source>
</evidence>
<dbReference type="Gene3D" id="3.10.520.10">
    <property type="entry name" value="ApbE-like domains"/>
    <property type="match status" value="1"/>
</dbReference>
<proteinExistence type="inferred from homology"/>
<evidence type="ECO:0000256" key="7">
    <source>
        <dbReference type="ARBA" id="ARBA00022842"/>
    </source>
</evidence>
<evidence type="ECO:0000256" key="9">
    <source>
        <dbReference type="ARBA" id="ARBA00048540"/>
    </source>
</evidence>
<evidence type="ECO:0000256" key="11">
    <source>
        <dbReference type="PIRSR" id="PIRSR006268-2"/>
    </source>
</evidence>
<name>A0A1G9R026_9FIRM</name>
<keyword evidence="6 10" id="KW-0274">FAD</keyword>
<keyword evidence="13" id="KW-1185">Reference proteome</keyword>
<gene>
    <name evidence="12" type="ORF">SAMN04488502_102373</name>
</gene>
<evidence type="ECO:0000256" key="3">
    <source>
        <dbReference type="ARBA" id="ARBA00022630"/>
    </source>
</evidence>
<evidence type="ECO:0000313" key="12">
    <source>
        <dbReference type="EMBL" id="SDM16652.1"/>
    </source>
</evidence>
<dbReference type="EC" id="2.7.1.180" evidence="1 10"/>
<dbReference type="AlphaFoldDB" id="A0A1G9R026"/>
<dbReference type="EMBL" id="FNHB01000002">
    <property type="protein sequence ID" value="SDM16652.1"/>
    <property type="molecule type" value="Genomic_DNA"/>
</dbReference>
<feature type="binding site" evidence="11">
    <location>
        <position position="177"/>
    </location>
    <ligand>
        <name>Mg(2+)</name>
        <dbReference type="ChEBI" id="CHEBI:18420"/>
    </ligand>
</feature>
<evidence type="ECO:0000256" key="4">
    <source>
        <dbReference type="ARBA" id="ARBA00022679"/>
    </source>
</evidence>
<accession>A0A1G9R026</accession>
<evidence type="ECO:0000256" key="5">
    <source>
        <dbReference type="ARBA" id="ARBA00022723"/>
    </source>
</evidence>
<sequence length="349" mass="37942">MRKQYLWLLAVVLVMAGSLSFGWFTGHNGQLQPYRETRFLMDTVIEITVYGPEPESAVQAAFAEFERLQAISDHFNPGSQTAEINRLAGVDKVMVDPALLDMLSRAGEVALQTGGAFDVTVGPLTGLWGIGHKGDYIPTTAEIDQVLPLVDYRRVVVDRTENTVFLPQAGMRLDLGGIAKGYAINQAVDILQARGIRSALINAGGDIRVIGQKPGGAPWRIGVQDPRNSDRLIARIDLTEGDTMGTSGDYQRYFIKDGVRYAHILDPRTGRQPQEVASVTLVYKYGRTGLVPSSAFQVLGVEQGLAVLRRFPGVEAIFVTVDGRIITTPGLADKVNDQSMEALPLTDSG</sequence>
<dbReference type="SUPFAM" id="SSF143631">
    <property type="entry name" value="ApbE-like"/>
    <property type="match status" value="1"/>
</dbReference>
<keyword evidence="12" id="KW-0449">Lipoprotein</keyword>
<evidence type="ECO:0000256" key="1">
    <source>
        <dbReference type="ARBA" id="ARBA00011955"/>
    </source>
</evidence>
<keyword evidence="5 10" id="KW-0479">Metal-binding</keyword>
<dbReference type="Pfam" id="PF02424">
    <property type="entry name" value="ApbE"/>
    <property type="match status" value="1"/>
</dbReference>
<organism evidence="12 13">
    <name type="scientific">Dendrosporobacter quercicolus</name>
    <dbReference type="NCBI Taxonomy" id="146817"/>
    <lineage>
        <taxon>Bacteria</taxon>
        <taxon>Bacillati</taxon>
        <taxon>Bacillota</taxon>
        <taxon>Negativicutes</taxon>
        <taxon>Selenomonadales</taxon>
        <taxon>Sporomusaceae</taxon>
        <taxon>Dendrosporobacter</taxon>
    </lineage>
</organism>
<dbReference type="OrthoDB" id="9778595at2"/>
<dbReference type="GO" id="GO:0016740">
    <property type="term" value="F:transferase activity"/>
    <property type="evidence" value="ECO:0007669"/>
    <property type="project" value="UniProtKB-UniRule"/>
</dbReference>
<feature type="binding site" evidence="11">
    <location>
        <position position="294"/>
    </location>
    <ligand>
        <name>Mg(2+)</name>
        <dbReference type="ChEBI" id="CHEBI:18420"/>
    </ligand>
</feature>
<protein>
    <recommendedName>
        <fullName evidence="2 10">FAD:protein FMN transferase</fullName>
        <ecNumber evidence="1 10">2.7.1.180</ecNumber>
    </recommendedName>
    <alternativeName>
        <fullName evidence="8 10">Flavin transferase</fullName>
    </alternativeName>
</protein>
<dbReference type="PIRSF" id="PIRSF006268">
    <property type="entry name" value="ApbE"/>
    <property type="match status" value="1"/>
</dbReference>
<dbReference type="PANTHER" id="PTHR30040:SF2">
    <property type="entry name" value="FAD:PROTEIN FMN TRANSFERASE"/>
    <property type="match status" value="1"/>
</dbReference>
<dbReference type="Proteomes" id="UP000214880">
    <property type="component" value="Unassembled WGS sequence"/>
</dbReference>
<keyword evidence="7 10" id="KW-0460">Magnesium</keyword>
<evidence type="ECO:0000256" key="6">
    <source>
        <dbReference type="ARBA" id="ARBA00022827"/>
    </source>
</evidence>
<dbReference type="STRING" id="146817.SAMN04488502_102373"/>
<dbReference type="InterPro" id="IPR024932">
    <property type="entry name" value="ApbE"/>
</dbReference>
<keyword evidence="3 10" id="KW-0285">Flavoprotein</keyword>
<evidence type="ECO:0000256" key="8">
    <source>
        <dbReference type="ARBA" id="ARBA00031306"/>
    </source>
</evidence>
<dbReference type="GO" id="GO:0046872">
    <property type="term" value="F:metal ion binding"/>
    <property type="evidence" value="ECO:0007669"/>
    <property type="project" value="UniProtKB-UniRule"/>
</dbReference>
<dbReference type="PANTHER" id="PTHR30040">
    <property type="entry name" value="THIAMINE BIOSYNTHESIS LIPOPROTEIN APBE"/>
    <property type="match status" value="1"/>
</dbReference>
<keyword evidence="4 10" id="KW-0808">Transferase</keyword>
<reference evidence="12 13" key="1">
    <citation type="submission" date="2016-10" db="EMBL/GenBank/DDBJ databases">
        <authorList>
            <person name="de Groot N.N."/>
        </authorList>
    </citation>
    <scope>NUCLEOTIDE SEQUENCE [LARGE SCALE GENOMIC DNA]</scope>
    <source>
        <strain evidence="12 13">DSM 1736</strain>
    </source>
</reference>
<dbReference type="InterPro" id="IPR003374">
    <property type="entry name" value="ApbE-like_sf"/>
</dbReference>
<evidence type="ECO:0000313" key="13">
    <source>
        <dbReference type="Proteomes" id="UP000214880"/>
    </source>
</evidence>
<evidence type="ECO:0000256" key="2">
    <source>
        <dbReference type="ARBA" id="ARBA00016337"/>
    </source>
</evidence>
<dbReference type="RefSeq" id="WP_092070958.1">
    <property type="nucleotide sequence ID" value="NZ_FNHB01000002.1"/>
</dbReference>
<comment type="catalytic activity">
    <reaction evidence="9 10">
        <text>L-threonyl-[protein] + FAD = FMN-L-threonyl-[protein] + AMP + H(+)</text>
        <dbReference type="Rhea" id="RHEA:36847"/>
        <dbReference type="Rhea" id="RHEA-COMP:11060"/>
        <dbReference type="Rhea" id="RHEA-COMP:11061"/>
        <dbReference type="ChEBI" id="CHEBI:15378"/>
        <dbReference type="ChEBI" id="CHEBI:30013"/>
        <dbReference type="ChEBI" id="CHEBI:57692"/>
        <dbReference type="ChEBI" id="CHEBI:74257"/>
        <dbReference type="ChEBI" id="CHEBI:456215"/>
        <dbReference type="EC" id="2.7.1.180"/>
    </reaction>
</comment>
<comment type="cofactor">
    <cofactor evidence="11">
        <name>Mg(2+)</name>
        <dbReference type="ChEBI" id="CHEBI:18420"/>
    </cofactor>
    <cofactor evidence="11">
        <name>Mn(2+)</name>
        <dbReference type="ChEBI" id="CHEBI:29035"/>
    </cofactor>
    <text evidence="11">Magnesium. Can also use manganese.</text>
</comment>
<comment type="similarity">
    <text evidence="10">Belongs to the ApbE family.</text>
</comment>